<accession>A0A813DGD4</accession>
<protein>
    <submittedName>
        <fullName evidence="2">Uncharacterized protein</fullName>
    </submittedName>
</protein>
<dbReference type="AlphaFoldDB" id="A0A813DGD4"/>
<keyword evidence="3" id="KW-1185">Reference proteome</keyword>
<organism evidence="2 3">
    <name type="scientific">Polarella glacialis</name>
    <name type="common">Dinoflagellate</name>
    <dbReference type="NCBI Taxonomy" id="89957"/>
    <lineage>
        <taxon>Eukaryota</taxon>
        <taxon>Sar</taxon>
        <taxon>Alveolata</taxon>
        <taxon>Dinophyceae</taxon>
        <taxon>Suessiales</taxon>
        <taxon>Suessiaceae</taxon>
        <taxon>Polarella</taxon>
    </lineage>
</organism>
<name>A0A813DGD4_POLGL</name>
<feature type="region of interest" description="Disordered" evidence="1">
    <location>
        <begin position="1"/>
        <end position="95"/>
    </location>
</feature>
<reference evidence="2" key="1">
    <citation type="submission" date="2021-02" db="EMBL/GenBank/DDBJ databases">
        <authorList>
            <person name="Dougan E. K."/>
            <person name="Rhodes N."/>
            <person name="Thang M."/>
            <person name="Chan C."/>
        </authorList>
    </citation>
    <scope>NUCLEOTIDE SEQUENCE</scope>
</reference>
<dbReference type="Proteomes" id="UP000654075">
    <property type="component" value="Unassembled WGS sequence"/>
</dbReference>
<evidence type="ECO:0000313" key="3">
    <source>
        <dbReference type="Proteomes" id="UP000654075"/>
    </source>
</evidence>
<evidence type="ECO:0000256" key="1">
    <source>
        <dbReference type="SAM" id="MobiDB-lite"/>
    </source>
</evidence>
<feature type="compositionally biased region" description="Basic residues" evidence="1">
    <location>
        <begin position="11"/>
        <end position="62"/>
    </location>
</feature>
<comment type="caution">
    <text evidence="2">The sequence shown here is derived from an EMBL/GenBank/DDBJ whole genome shotgun (WGS) entry which is preliminary data.</text>
</comment>
<dbReference type="EMBL" id="CAJNNV010001813">
    <property type="protein sequence ID" value="CAE8585873.1"/>
    <property type="molecule type" value="Genomic_DNA"/>
</dbReference>
<feature type="non-terminal residue" evidence="2">
    <location>
        <position position="160"/>
    </location>
</feature>
<evidence type="ECO:0000313" key="2">
    <source>
        <dbReference type="EMBL" id="CAE8585873.1"/>
    </source>
</evidence>
<sequence>DGSRSSDGSSRSKRGKKRKRKGGSKKRRRGGGRRRRDRSHHRRRRHRRKSGGGRRRRKRSKSRSSSYSRSRTPARRTGGARPQARPLKGLGYTGSGDHRADVDEFCSKNQLDVKVVDAVEALSEADQKKIMGTDGGENSFVLIDRVKNPNAVVMSRIRKM</sequence>
<gene>
    <name evidence="2" type="ORF">PGLA1383_LOCUS4774</name>
</gene>
<proteinExistence type="predicted"/>
<dbReference type="OrthoDB" id="10594046at2759"/>